<keyword evidence="3" id="KW-1015">Disulfide bond</keyword>
<dbReference type="Pfam" id="PF15636">
    <property type="entry name" value="Tox-GHH"/>
    <property type="match status" value="1"/>
</dbReference>
<feature type="region of interest" description="Disordered" evidence="4">
    <location>
        <begin position="93"/>
        <end position="155"/>
    </location>
</feature>
<dbReference type="InterPro" id="IPR051216">
    <property type="entry name" value="Teneurin"/>
</dbReference>
<feature type="region of interest" description="Disordered" evidence="4">
    <location>
        <begin position="1254"/>
        <end position="1294"/>
    </location>
</feature>
<dbReference type="InterPro" id="IPR028916">
    <property type="entry name" value="Tox-GHH_dom"/>
</dbReference>
<feature type="domain" description="Teneurin NHL" evidence="6">
    <location>
        <begin position="1"/>
        <end position="95"/>
    </location>
</feature>
<dbReference type="EMBL" id="JAPTSV010000009">
    <property type="protein sequence ID" value="KAJ1524353.1"/>
    <property type="molecule type" value="Genomic_DNA"/>
</dbReference>
<dbReference type="Gene3D" id="2.180.10.10">
    <property type="entry name" value="RHS repeat-associated core"/>
    <property type="match status" value="2"/>
</dbReference>
<protein>
    <recommendedName>
        <fullName evidence="10">Teneurin-a</fullName>
    </recommendedName>
</protein>
<dbReference type="Proteomes" id="UP001075354">
    <property type="component" value="Chromosome 9"/>
</dbReference>
<dbReference type="InterPro" id="IPR056822">
    <property type="entry name" value="TEN_NHL"/>
</dbReference>
<dbReference type="Pfam" id="PF25021">
    <property type="entry name" value="TEN_NHL"/>
    <property type="match status" value="2"/>
</dbReference>
<feature type="domain" description="Teneurin NHL" evidence="6">
    <location>
        <begin position="151"/>
        <end position="216"/>
    </location>
</feature>
<feature type="domain" description="Tox-GHH" evidence="5">
    <location>
        <begin position="1469"/>
        <end position="1553"/>
    </location>
</feature>
<feature type="compositionally biased region" description="Gly residues" evidence="4">
    <location>
        <begin position="228"/>
        <end position="241"/>
    </location>
</feature>
<feature type="compositionally biased region" description="Low complexity" evidence="4">
    <location>
        <begin position="1570"/>
        <end position="1582"/>
    </location>
</feature>
<gene>
    <name evidence="8" type="ORF">ONE63_010855</name>
</gene>
<name>A0AAV7XEA4_9NEOP</name>
<dbReference type="InterPro" id="IPR056823">
    <property type="entry name" value="TEN-like_YD-shell"/>
</dbReference>
<organism evidence="8 9">
    <name type="scientific">Megalurothrips usitatus</name>
    <name type="common">bean blossom thrips</name>
    <dbReference type="NCBI Taxonomy" id="439358"/>
    <lineage>
        <taxon>Eukaryota</taxon>
        <taxon>Metazoa</taxon>
        <taxon>Ecdysozoa</taxon>
        <taxon>Arthropoda</taxon>
        <taxon>Hexapoda</taxon>
        <taxon>Insecta</taxon>
        <taxon>Pterygota</taxon>
        <taxon>Neoptera</taxon>
        <taxon>Paraneoptera</taxon>
        <taxon>Thysanoptera</taxon>
        <taxon>Terebrantia</taxon>
        <taxon>Thripoidea</taxon>
        <taxon>Thripidae</taxon>
        <taxon>Megalurothrips</taxon>
    </lineage>
</organism>
<comment type="caution">
    <text evidence="8">The sequence shown here is derived from an EMBL/GenBank/DDBJ whole genome shotgun (WGS) entry which is preliminary data.</text>
</comment>
<evidence type="ECO:0000256" key="2">
    <source>
        <dbReference type="ARBA" id="ARBA00022737"/>
    </source>
</evidence>
<reference evidence="8" key="1">
    <citation type="submission" date="2022-12" db="EMBL/GenBank/DDBJ databases">
        <title>Chromosome-level genome assembly of the bean flower thrips Megalurothrips usitatus.</title>
        <authorList>
            <person name="Ma L."/>
            <person name="Liu Q."/>
            <person name="Li H."/>
            <person name="Cai W."/>
        </authorList>
    </citation>
    <scope>NUCLEOTIDE SEQUENCE</scope>
    <source>
        <strain evidence="8">Cailab_2022a</strain>
    </source>
</reference>
<feature type="region of interest" description="Disordered" evidence="4">
    <location>
        <begin position="1555"/>
        <end position="1604"/>
    </location>
</feature>
<dbReference type="InterPro" id="IPR006530">
    <property type="entry name" value="YD"/>
</dbReference>
<dbReference type="PANTHER" id="PTHR11219:SF69">
    <property type="entry name" value="TENEURIN-A"/>
    <property type="match status" value="1"/>
</dbReference>
<evidence type="ECO:0000313" key="9">
    <source>
        <dbReference type="Proteomes" id="UP001075354"/>
    </source>
</evidence>
<dbReference type="GO" id="GO:0008045">
    <property type="term" value="P:motor neuron axon guidance"/>
    <property type="evidence" value="ECO:0007669"/>
    <property type="project" value="TreeGrafter"/>
</dbReference>
<keyword evidence="9" id="KW-1185">Reference proteome</keyword>
<keyword evidence="2" id="KW-0677">Repeat</keyword>
<keyword evidence="1" id="KW-0245">EGF-like domain</keyword>
<evidence type="ECO:0000259" key="6">
    <source>
        <dbReference type="Pfam" id="PF25021"/>
    </source>
</evidence>
<dbReference type="NCBIfam" id="TIGR01643">
    <property type="entry name" value="YD_repeat_2x"/>
    <property type="match status" value="1"/>
</dbReference>
<evidence type="ECO:0000256" key="3">
    <source>
        <dbReference type="ARBA" id="ARBA00023157"/>
    </source>
</evidence>
<dbReference type="PANTHER" id="PTHR11219">
    <property type="entry name" value="TENEURIN AND N-ACETYLGLUCOSAMINE-1-PHOSPHODIESTER ALPHA-N-ACETYLGLUCOSAMINIDASE"/>
    <property type="match status" value="1"/>
</dbReference>
<feature type="region of interest" description="Disordered" evidence="4">
    <location>
        <begin position="228"/>
        <end position="256"/>
    </location>
</feature>
<accession>A0AAV7XEA4</accession>
<evidence type="ECO:0000259" key="5">
    <source>
        <dbReference type="Pfam" id="PF15636"/>
    </source>
</evidence>
<feature type="domain" description="Teneurin-like YD-shell" evidence="7">
    <location>
        <begin position="305"/>
        <end position="1227"/>
    </location>
</feature>
<evidence type="ECO:0000256" key="1">
    <source>
        <dbReference type="ARBA" id="ARBA00022536"/>
    </source>
</evidence>
<dbReference type="Pfam" id="PF25023">
    <property type="entry name" value="TEN_YD-shell"/>
    <property type="match status" value="1"/>
</dbReference>
<evidence type="ECO:0008006" key="10">
    <source>
        <dbReference type="Google" id="ProtNLM"/>
    </source>
</evidence>
<evidence type="ECO:0000256" key="4">
    <source>
        <dbReference type="SAM" id="MobiDB-lite"/>
    </source>
</evidence>
<evidence type="ECO:0000313" key="8">
    <source>
        <dbReference type="EMBL" id="KAJ1524353.1"/>
    </source>
</evidence>
<feature type="compositionally biased region" description="Basic and acidic residues" evidence="4">
    <location>
        <begin position="107"/>
        <end position="145"/>
    </location>
</feature>
<sequence length="1604" mass="176159">MYIADGTNIRAVDPKGIIHTLVGHHGHHNLWQPIPCHGAIPAAQAQLQWPTGLALSPLDGSLHFIDDRLVLKLTSDRKVKVVAGMPLHCHASTCQGSQGGQGAAAAGKDEAPAKGKLDAAPGKGKDDKTKLDAKATQDDRKRQEELESEEGSEATSTVLGSILSIAFSPNGELFIAEADSRKVNAIRVVDSAGRMSDFAGRPMPQSAFYPAHGCDCGNGSWPLTTAGPGQGGAQVGAGGCPCGPPQDEPSAGVGKDSRETLLSSNAKFTSISAMVVSPDGVLHVADQGSLHVLALEHYLPLPDENGEFRIPFPPTGEVYVFNRYGQHVATRDLTSSNTRYTFLYSKNTSFGKLSTVTDAAGNKILFLRDYSNVVSTIENTQDHKSDLKISGIGFLEKFSEPGRSEIDLHYDSNTGLLTSRADAKGAGGKTSMYRYDELGRITQVILATGETIELRSRISLDDGLAVEVNAPQAAVALANVQPLPAQSDKQAVTLRMAGRGARRLLISDGLRVSEAASYRNGSLTLRGPDAPWGGELTCAARRRHPLLELALPVEAEMLPMWSDQVVTASPSAPGPNAMAWSYNIVGDAGSSQHTLHQDLWVNHSRVLAMEYDQATRRQRFLDREGQPLLVVSVDHEGLPLAWTPTNGGAPVNISYDRFRRVDSWRWGDQVEKYSYDRKGLLSEINNEDGALQFTYDELNQPTVITLRSKRRFELRYDSDGGLRHITLPSGTHHSMSVQPSLGFLRATYTAPGAPRPYLQHFSYSGLLLQTVYPGDGARVIYKYTASGKLAEVLHGDGRTQVVYSPQTGLASSVLHAERDLVYRWDYGYSGGVLAEERIEFGAKTGLNNAKISYEFDDNLRVVAVSGRVGGQALPEHNLSYSPRTGAATQLGQFQVQRVSGNETRLLDGTAVFTRLTNRMMQEVQVAVTIHNMEAFRMEFSYDSRGRISQTRTYTRNVGVNMYTNVKNFTWDADGQLTGVAAQEPWSFDYDRNGNMLSLTYRGNTIPMEYNQMDRVVKFGEGVYRYDSRGLVVQNAREERFHYNAKGLLVRTNKRGRFDVRYYYDHLDRLSVRKDNYGNVTQFFYTNHKRPSEVTQIYSPRDGKLMSLTYDDRGHLVFAQVYRHKYYIATDQCGTPVMVFNQYGEGIREIMRSPYGHIVYDSNPYLYLPIDFCGGLLDQVVSLVHMPGGKVYDPLIGQLMGPAWEDVPARLARPTHLNLYRFNGNDPINARRTPNHLTDHRSWLSALGYDLPSMAPQLYPPSPEAPEVPDPLSPFAGPSPSTVSPARPSMAAGAQDGPPLGVVSGFLSHLSERLLSDRLSVSGWPSPAAPAHSRKTWPPNNPLQTFRIGSAFEPPFGRGIIVSRTPQGQAVINSVPSANPIYRDVFTSVFNGSYMLDVLLLVHGASQDTLYFVQPRVERAGEDKAQLKRLGGSVNTTFHEKTGEKEKIIDLKIHTQTAVINLRYGTTPEKEKQRILHHAKMSAVRKAWHREQEAIRSGYSGAGAAVGTGVDWSVSEQDEILKNGVAAAYEGEFIHDIFRYPELAEDPYNVRFVKKNAGDEPGASAKRKRSTNAASASAALAPAQVPVPAESWWRPCSGSSGDQPC</sequence>
<feature type="compositionally biased region" description="Pro residues" evidence="4">
    <location>
        <begin position="1257"/>
        <end position="1271"/>
    </location>
</feature>
<evidence type="ECO:0000259" key="7">
    <source>
        <dbReference type="Pfam" id="PF25023"/>
    </source>
</evidence>
<dbReference type="SUPFAM" id="SSF63829">
    <property type="entry name" value="Calcium-dependent phosphotriesterase"/>
    <property type="match status" value="1"/>
</dbReference>
<proteinExistence type="predicted"/>